<accession>A0A9Q9B282</accession>
<dbReference type="AlphaFoldDB" id="A0A9Q9B282"/>
<evidence type="ECO:0000313" key="1">
    <source>
        <dbReference type="EMBL" id="USW59599.1"/>
    </source>
</evidence>
<gene>
    <name evidence="1" type="ORF">Slin15195_G129180</name>
</gene>
<proteinExistence type="predicted"/>
<dbReference type="Proteomes" id="UP001056384">
    <property type="component" value="Chromosome 13"/>
</dbReference>
<protein>
    <submittedName>
        <fullName evidence="1">Uncharacterized protein</fullName>
    </submittedName>
</protein>
<organism evidence="1 2">
    <name type="scientific">Septoria linicola</name>
    <dbReference type="NCBI Taxonomy" id="215465"/>
    <lineage>
        <taxon>Eukaryota</taxon>
        <taxon>Fungi</taxon>
        <taxon>Dikarya</taxon>
        <taxon>Ascomycota</taxon>
        <taxon>Pezizomycotina</taxon>
        <taxon>Dothideomycetes</taxon>
        <taxon>Dothideomycetidae</taxon>
        <taxon>Mycosphaerellales</taxon>
        <taxon>Mycosphaerellaceae</taxon>
        <taxon>Septoria</taxon>
    </lineage>
</organism>
<name>A0A9Q9B282_9PEZI</name>
<evidence type="ECO:0000313" key="2">
    <source>
        <dbReference type="Proteomes" id="UP001056384"/>
    </source>
</evidence>
<keyword evidence="2" id="KW-1185">Reference proteome</keyword>
<sequence>MPVISRSQTAARKPVALTPASDDEYAASGESDVYESDDDDYEIAFAGLSANAILAVAIDGARKHATWTITDKTFLCRMAIQRGFCAANLPLPQDSADLLDHFNIPYGQLGRRGTAVVVKKILGLITTTLCPAVLGPALRVKVVGMEGRGSVNEIRIAAAVFDAVNSSAFSFEWFKNGTIEDMHEAANRTFYTLTNRTQVTAKSFQTDLMALLCKKGVFSTASAPSRRVSCNTQHANAQYVYAGPQYAAQQQPPRYQALNAQLDRYINLVLQARNLALAYKAEPQNQAYYTGEILKLQASNGGDWQFKPNVVVS</sequence>
<reference evidence="1" key="1">
    <citation type="submission" date="2022-06" db="EMBL/GenBank/DDBJ databases">
        <title>Complete genome sequences of two strains of the flax pathogen Septoria linicola.</title>
        <authorList>
            <person name="Lapalu N."/>
            <person name="Simon A."/>
            <person name="Demenou B."/>
            <person name="Paumier D."/>
            <person name="Guillot M.-P."/>
            <person name="Gout L."/>
            <person name="Valade R."/>
        </authorList>
    </citation>
    <scope>NUCLEOTIDE SEQUENCE</scope>
    <source>
        <strain evidence="1">SE15195</strain>
    </source>
</reference>
<dbReference type="EMBL" id="CP099430">
    <property type="protein sequence ID" value="USW59599.1"/>
    <property type="molecule type" value="Genomic_DNA"/>
</dbReference>